<dbReference type="EMBL" id="LAZR01013043">
    <property type="protein sequence ID" value="KKM23842.1"/>
    <property type="molecule type" value="Genomic_DNA"/>
</dbReference>
<accession>A0A0F9I8J3</accession>
<name>A0A0F9I8J3_9ZZZZ</name>
<evidence type="ECO:0000313" key="1">
    <source>
        <dbReference type="EMBL" id="KKM23842.1"/>
    </source>
</evidence>
<organism evidence="1">
    <name type="scientific">marine sediment metagenome</name>
    <dbReference type="NCBI Taxonomy" id="412755"/>
    <lineage>
        <taxon>unclassified sequences</taxon>
        <taxon>metagenomes</taxon>
        <taxon>ecological metagenomes</taxon>
    </lineage>
</organism>
<dbReference type="AlphaFoldDB" id="A0A0F9I8J3"/>
<reference evidence="1" key="1">
    <citation type="journal article" date="2015" name="Nature">
        <title>Complex archaea that bridge the gap between prokaryotes and eukaryotes.</title>
        <authorList>
            <person name="Spang A."/>
            <person name="Saw J.H."/>
            <person name="Jorgensen S.L."/>
            <person name="Zaremba-Niedzwiedzka K."/>
            <person name="Martijn J."/>
            <person name="Lind A.E."/>
            <person name="van Eijk R."/>
            <person name="Schleper C."/>
            <person name="Guy L."/>
            <person name="Ettema T.J."/>
        </authorList>
    </citation>
    <scope>NUCLEOTIDE SEQUENCE</scope>
</reference>
<sequence length="168" mass="17920">MEAAKTRALVKGIITVEHWRDGKLLYKGTSENLVTNQGLDKILDSTLANDASATWYLGIIEASHTYAAGDTYAVPNHTESTAYDEATRQEYEEAASSGQSVTNSANKATFTISATKTIYGAFLVDHNVKGNTAEAGKVLLCGGEFGSSRDVVDDDVINVTYTVSAADN</sequence>
<gene>
    <name evidence="1" type="ORF">LCGC14_1611060</name>
</gene>
<protein>
    <submittedName>
        <fullName evidence="1">Uncharacterized protein</fullName>
    </submittedName>
</protein>
<proteinExistence type="predicted"/>
<comment type="caution">
    <text evidence="1">The sequence shown here is derived from an EMBL/GenBank/DDBJ whole genome shotgun (WGS) entry which is preliminary data.</text>
</comment>